<evidence type="ECO:0000313" key="2">
    <source>
        <dbReference type="Proteomes" id="UP000254072"/>
    </source>
</evidence>
<sequence>MLKDVHEPPSVNYRVIAVRHDEFTPSEIDFLKYETYTEFPLIKVLEKDIVRDYNENRASIKSAFIINKQIKDTILVEFSSNGNKVVKRVYKSNRAKNRKK</sequence>
<dbReference type="Proteomes" id="UP000254072">
    <property type="component" value="Unassembled WGS sequence"/>
</dbReference>
<dbReference type="AlphaFoldDB" id="A0A379EFC0"/>
<evidence type="ECO:0000313" key="1">
    <source>
        <dbReference type="EMBL" id="SUB97450.1"/>
    </source>
</evidence>
<accession>A0A379EFC0</accession>
<reference evidence="1 2" key="1">
    <citation type="submission" date="2018-06" db="EMBL/GenBank/DDBJ databases">
        <authorList>
            <consortium name="Pathogen Informatics"/>
            <person name="Doyle S."/>
        </authorList>
    </citation>
    <scope>NUCLEOTIDE SEQUENCE [LARGE SCALE GENOMIC DNA]</scope>
    <source>
        <strain evidence="1 2">NCTC11157</strain>
    </source>
</reference>
<name>A0A379EFC0_9BACT</name>
<dbReference type="EMBL" id="UGTL01000002">
    <property type="protein sequence ID" value="SUB97450.1"/>
    <property type="molecule type" value="Genomic_DNA"/>
</dbReference>
<dbReference type="RefSeq" id="WP_242401890.1">
    <property type="nucleotide sequence ID" value="NZ_UGTL01000002.1"/>
</dbReference>
<organism evidence="1 2">
    <name type="scientific">Prevotella disiens</name>
    <dbReference type="NCBI Taxonomy" id="28130"/>
    <lineage>
        <taxon>Bacteria</taxon>
        <taxon>Pseudomonadati</taxon>
        <taxon>Bacteroidota</taxon>
        <taxon>Bacteroidia</taxon>
        <taxon>Bacteroidales</taxon>
        <taxon>Prevotellaceae</taxon>
        <taxon>Prevotella</taxon>
    </lineage>
</organism>
<proteinExistence type="predicted"/>
<dbReference type="GeneID" id="91083862"/>
<protein>
    <submittedName>
        <fullName evidence="1">Uncharacterized protein</fullName>
    </submittedName>
</protein>
<gene>
    <name evidence="1" type="ORF">NCTC11157_02234</name>
</gene>